<feature type="non-terminal residue" evidence="6">
    <location>
        <position position="255"/>
    </location>
</feature>
<accession>S8CU91</accession>
<keyword evidence="4" id="KW-0809">Transit peptide</keyword>
<dbReference type="EMBL" id="AUSU01001714">
    <property type="protein sequence ID" value="EPS70350.1"/>
    <property type="molecule type" value="Genomic_DNA"/>
</dbReference>
<reference evidence="6 7" key="1">
    <citation type="journal article" date="2013" name="BMC Genomics">
        <title>The miniature genome of a carnivorous plant Genlisea aurea contains a low number of genes and short non-coding sequences.</title>
        <authorList>
            <person name="Leushkin E.V."/>
            <person name="Sutormin R.A."/>
            <person name="Nabieva E.R."/>
            <person name="Penin A.A."/>
            <person name="Kondrashov A.S."/>
            <person name="Logacheva M.D."/>
        </authorList>
    </citation>
    <scope>NUCLEOTIDE SEQUENCE [LARGE SCALE GENOMIC DNA]</scope>
</reference>
<keyword evidence="3" id="KW-0934">Plastid</keyword>
<proteinExistence type="predicted"/>
<dbReference type="OrthoDB" id="419598at2759"/>
<keyword evidence="2" id="KW-0150">Chloroplast</keyword>
<dbReference type="GO" id="GO:0009507">
    <property type="term" value="C:chloroplast"/>
    <property type="evidence" value="ECO:0007669"/>
    <property type="project" value="UniProtKB-SubCell"/>
</dbReference>
<keyword evidence="7" id="KW-1185">Reference proteome</keyword>
<dbReference type="InterPro" id="IPR036291">
    <property type="entry name" value="NAD(P)-bd_dom_sf"/>
</dbReference>
<dbReference type="InterPro" id="IPR044719">
    <property type="entry name" value="TIC62"/>
</dbReference>
<dbReference type="FunFam" id="3.40.50.720:FF:000499">
    <property type="entry name" value="Protein TIC 62, chloroplastic"/>
    <property type="match status" value="1"/>
</dbReference>
<dbReference type="Proteomes" id="UP000015453">
    <property type="component" value="Unassembled WGS sequence"/>
</dbReference>
<evidence type="ECO:0000259" key="5">
    <source>
        <dbReference type="Pfam" id="PF13460"/>
    </source>
</evidence>
<dbReference type="CDD" id="cd05243">
    <property type="entry name" value="SDR_a5"/>
    <property type="match status" value="1"/>
</dbReference>
<dbReference type="SUPFAM" id="SSF51735">
    <property type="entry name" value="NAD(P)-binding Rossmann-fold domains"/>
    <property type="match status" value="1"/>
</dbReference>
<evidence type="ECO:0000256" key="3">
    <source>
        <dbReference type="ARBA" id="ARBA00022640"/>
    </source>
</evidence>
<feature type="domain" description="NAD(P)-binding" evidence="5">
    <location>
        <begin position="61"/>
        <end position="221"/>
    </location>
</feature>
<comment type="caution">
    <text evidence="6">The sequence shown here is derived from an EMBL/GenBank/DDBJ whole genome shotgun (WGS) entry which is preliminary data.</text>
</comment>
<name>S8CU91_9LAMI</name>
<evidence type="ECO:0000313" key="6">
    <source>
        <dbReference type="EMBL" id="EPS70350.1"/>
    </source>
</evidence>
<gene>
    <name evidence="6" type="ORF">M569_04411</name>
</gene>
<dbReference type="AlphaFoldDB" id="S8CU91"/>
<protein>
    <recommendedName>
        <fullName evidence="5">NAD(P)-binding domain-containing protein</fullName>
    </recommendedName>
</protein>
<evidence type="ECO:0000256" key="1">
    <source>
        <dbReference type="ARBA" id="ARBA00004229"/>
    </source>
</evidence>
<dbReference type="Pfam" id="PF13460">
    <property type="entry name" value="NAD_binding_10"/>
    <property type="match status" value="1"/>
</dbReference>
<organism evidence="6 7">
    <name type="scientific">Genlisea aurea</name>
    <dbReference type="NCBI Taxonomy" id="192259"/>
    <lineage>
        <taxon>Eukaryota</taxon>
        <taxon>Viridiplantae</taxon>
        <taxon>Streptophyta</taxon>
        <taxon>Embryophyta</taxon>
        <taxon>Tracheophyta</taxon>
        <taxon>Spermatophyta</taxon>
        <taxon>Magnoliopsida</taxon>
        <taxon>eudicotyledons</taxon>
        <taxon>Gunneridae</taxon>
        <taxon>Pentapetalae</taxon>
        <taxon>asterids</taxon>
        <taxon>lamiids</taxon>
        <taxon>Lamiales</taxon>
        <taxon>Lentibulariaceae</taxon>
        <taxon>Genlisea</taxon>
    </lineage>
</organism>
<dbReference type="InterPro" id="IPR016040">
    <property type="entry name" value="NAD(P)-bd_dom"/>
</dbReference>
<evidence type="ECO:0000313" key="7">
    <source>
        <dbReference type="Proteomes" id="UP000015453"/>
    </source>
</evidence>
<sequence>DENLVFVAGATGRVGSRTVRELLKLGFTVRAGVRSIPKAESLLVQVSLHFHTWLGFIHSFPDTRDNKLELVECDLERPSQIGPALGTSSTVICCIGASEKEVFDITGPYRIDFKATTNLIHAATSANVQHFILLTSLGTNKIGFPAALLNLFWGVLIWKRKAEEALIASRLPYTIVRPGGMERPTDAYKETHNITLSQQDTLFGGQVSNLQVAELMAFMAKNRNLSYCKVVEVVAETSVPLTPFEDLLNKIPSRR</sequence>
<evidence type="ECO:0000256" key="2">
    <source>
        <dbReference type="ARBA" id="ARBA00022528"/>
    </source>
</evidence>
<dbReference type="PANTHER" id="PTHR47285:SF1">
    <property type="entry name" value="PROTEIN TIC 62, CHLOROPLASTIC"/>
    <property type="match status" value="1"/>
</dbReference>
<comment type="subcellular location">
    <subcellularLocation>
        <location evidence="1">Plastid</location>
        <location evidence="1">Chloroplast</location>
    </subcellularLocation>
</comment>
<dbReference type="PANTHER" id="PTHR47285">
    <property type="entry name" value="PROTEIN TIC 62, CHLOROPLASTIC"/>
    <property type="match status" value="1"/>
</dbReference>
<feature type="non-terminal residue" evidence="6">
    <location>
        <position position="1"/>
    </location>
</feature>
<evidence type="ECO:0000256" key="4">
    <source>
        <dbReference type="ARBA" id="ARBA00022946"/>
    </source>
</evidence>
<dbReference type="Gene3D" id="3.40.50.720">
    <property type="entry name" value="NAD(P)-binding Rossmann-like Domain"/>
    <property type="match status" value="1"/>
</dbReference>